<feature type="compositionally biased region" description="Low complexity" evidence="1">
    <location>
        <begin position="159"/>
        <end position="170"/>
    </location>
</feature>
<organism evidence="2 3">
    <name type="scientific">Phlyctema vagabunda</name>
    <dbReference type="NCBI Taxonomy" id="108571"/>
    <lineage>
        <taxon>Eukaryota</taxon>
        <taxon>Fungi</taxon>
        <taxon>Dikarya</taxon>
        <taxon>Ascomycota</taxon>
        <taxon>Pezizomycotina</taxon>
        <taxon>Leotiomycetes</taxon>
        <taxon>Helotiales</taxon>
        <taxon>Dermateaceae</taxon>
        <taxon>Phlyctema</taxon>
    </lineage>
</organism>
<proteinExistence type="predicted"/>
<feature type="compositionally biased region" description="Basic and acidic residues" evidence="1">
    <location>
        <begin position="106"/>
        <end position="117"/>
    </location>
</feature>
<reference evidence="2 3" key="1">
    <citation type="submission" date="2024-06" db="EMBL/GenBank/DDBJ databases">
        <title>Complete genome of Phlyctema vagabunda strain 19-DSS-EL-015.</title>
        <authorList>
            <person name="Fiorenzani C."/>
        </authorList>
    </citation>
    <scope>NUCLEOTIDE SEQUENCE [LARGE SCALE GENOMIC DNA]</scope>
    <source>
        <strain evidence="2 3">19-DSS-EL-015</strain>
    </source>
</reference>
<feature type="region of interest" description="Disordered" evidence="1">
    <location>
        <begin position="158"/>
        <end position="185"/>
    </location>
</feature>
<dbReference type="Proteomes" id="UP001629113">
    <property type="component" value="Unassembled WGS sequence"/>
</dbReference>
<feature type="region of interest" description="Disordered" evidence="1">
    <location>
        <begin position="344"/>
        <end position="364"/>
    </location>
</feature>
<protein>
    <submittedName>
        <fullName evidence="2">E3 ubiquitin-protein ligase complex slx8-rfp subunit rfp1</fullName>
    </submittedName>
</protein>
<name>A0ABR4PJ40_9HELO</name>
<dbReference type="PANTHER" id="PTHR28042:SF1">
    <property type="entry name" value="E3 UBIQUITIN-PROTEIN LIGASE COMPLEX SLX5-SLX8 SUBUNIT SLX5"/>
    <property type="match status" value="1"/>
</dbReference>
<dbReference type="InterPro" id="IPR038886">
    <property type="entry name" value="E3_SLX5/Rfp1"/>
</dbReference>
<dbReference type="PANTHER" id="PTHR28042">
    <property type="entry name" value="E3 UBIQUITIN-PROTEIN LIGASE COMPLEX SLX5-SLX8 SUBUNIT SLX5"/>
    <property type="match status" value="1"/>
</dbReference>
<evidence type="ECO:0000313" key="3">
    <source>
        <dbReference type="Proteomes" id="UP001629113"/>
    </source>
</evidence>
<feature type="region of interest" description="Disordered" evidence="1">
    <location>
        <begin position="1"/>
        <end position="29"/>
    </location>
</feature>
<evidence type="ECO:0000256" key="1">
    <source>
        <dbReference type="SAM" id="MobiDB-lite"/>
    </source>
</evidence>
<feature type="compositionally biased region" description="Low complexity" evidence="1">
    <location>
        <begin position="347"/>
        <end position="364"/>
    </location>
</feature>
<gene>
    <name evidence="2" type="ORF">PVAG01_05108</name>
</gene>
<feature type="region of interest" description="Disordered" evidence="1">
    <location>
        <begin position="259"/>
        <end position="282"/>
    </location>
</feature>
<evidence type="ECO:0000313" key="2">
    <source>
        <dbReference type="EMBL" id="KAL3423361.1"/>
    </source>
</evidence>
<comment type="caution">
    <text evidence="2">The sequence shown here is derived from an EMBL/GenBank/DDBJ whole genome shotgun (WGS) entry which is preliminary data.</text>
</comment>
<feature type="compositionally biased region" description="Polar residues" evidence="1">
    <location>
        <begin position="171"/>
        <end position="183"/>
    </location>
</feature>
<feature type="compositionally biased region" description="Polar residues" evidence="1">
    <location>
        <begin position="14"/>
        <end position="26"/>
    </location>
</feature>
<feature type="region of interest" description="Disordered" evidence="1">
    <location>
        <begin position="47"/>
        <end position="125"/>
    </location>
</feature>
<feature type="compositionally biased region" description="Basic residues" evidence="1">
    <location>
        <begin position="52"/>
        <end position="61"/>
    </location>
</feature>
<dbReference type="EMBL" id="JBFCZG010000004">
    <property type="protein sequence ID" value="KAL3423361.1"/>
    <property type="molecule type" value="Genomic_DNA"/>
</dbReference>
<keyword evidence="3" id="KW-1185">Reference proteome</keyword>
<sequence length="391" mass="43954">MDDGWRNQRHPKRSYTTMSQQATLSPSPVVFRDHSPAVFEHLHFMPHEGPHSRRRTSHPHNRPLDQSSRAEEDMPNGSQSQHRPRLEHRTSQTIIDLTDDVEEEQDPRLRLGGEGNRRQRPPQLARNDAIIIRNVIDLTDEVPSPPSPEILITHSRQLPAAAAPASAPASNRSRTLPQPNLPQDNARIGGRAFLFPEDAMMQAFGDIAQRLGPNGFGAFLFGAPPDPGHHVHFARDHDINFQEMPGPMNYQHPAHARNLARQRKPDHKPPPAARDGFTRSPTEEDTVICPACEEELIHRKVEDEPAVAVKKTTRAPSRKDREEHPFWVVKECGHVYCNNCFQSRGASSKSPTGSKFPSTSKTPTSKKTLLCAVDDCESEVKNKDRWVGVFL</sequence>
<accession>A0ABR4PJ40</accession>